<keyword evidence="3" id="KW-1185">Reference proteome</keyword>
<evidence type="ECO:0000313" key="3">
    <source>
        <dbReference type="Proteomes" id="UP000268093"/>
    </source>
</evidence>
<dbReference type="Gene3D" id="3.80.10.10">
    <property type="entry name" value="Ribonuclease Inhibitor"/>
    <property type="match status" value="2"/>
</dbReference>
<dbReference type="AlphaFoldDB" id="A0A433DMY3"/>
<dbReference type="InterPro" id="IPR006553">
    <property type="entry name" value="Leu-rich_rpt_Cys-con_subtyp"/>
</dbReference>
<comment type="caution">
    <text evidence="2">The sequence shown here is derived from an EMBL/GenBank/DDBJ whole genome shotgun (WGS) entry which is preliminary data.</text>
</comment>
<feature type="compositionally biased region" description="Low complexity" evidence="1">
    <location>
        <begin position="91"/>
        <end position="122"/>
    </location>
</feature>
<sequence length="620" mass="68169">MASNRNNNDNRIRGPTSALTSFLRERGIRPRNLNYRNPPPQPQPQPTDQTDDAASQNNEDTQDPDLDDDDDDDDPQAESSSAAATHRRSTRLALSSSTTVETASASTSTTTTVTLQYTAASTLTSGQRKRKKKDDSSDSENDDLTPVTSPTTPRAGFSNRSRATRTRIEFCSLCRCRFSVIAALVEEGKENLICPTCASGGKDADAKKMPKRRKAKGPKVAGEDGFVPVPTLQDLCIKVIAHYIEDVEALGNIGEINMDKICKIICKNRQLNNHVARLFMDPQETQMSFYDCTGLDTTGFLNIAQFCPKLHTLTLNTCGRLSDPVTDKYASHLLHLRSLTLSGPYLVTGSAWTRLFTSLGSRLESFTLEHSPRLDLPSLDILVTSCPNLRDLRLMRISKLDNSWLPHISRLQKLEALDISHPGAKLTSGSLVDLLKIIGSRLRELGLRSCVDLTDEALVDGVLPNCARLQMLAIAGCDLFTSAAAAKLFNEWREHKANPGLVRVDLARCSLFEDEVVEALVRHSAKTLRELNVNSLEELTCAGFEALAGVGANGKINNPCSELVEIDAGFCRAVDDGVVERLMKGCKELRVLKVFGNHKVTESAYRRKGVQLLGQQWDTL</sequence>
<reference evidence="2 3" key="1">
    <citation type="journal article" date="2018" name="New Phytol.">
        <title>Phylogenomics of Endogonaceae and evolution of mycorrhizas within Mucoromycota.</title>
        <authorList>
            <person name="Chang Y."/>
            <person name="Desiro A."/>
            <person name="Na H."/>
            <person name="Sandor L."/>
            <person name="Lipzen A."/>
            <person name="Clum A."/>
            <person name="Barry K."/>
            <person name="Grigoriev I.V."/>
            <person name="Martin F.M."/>
            <person name="Stajich J.E."/>
            <person name="Smith M.E."/>
            <person name="Bonito G."/>
            <person name="Spatafora J.W."/>
        </authorList>
    </citation>
    <scope>NUCLEOTIDE SEQUENCE [LARGE SCALE GENOMIC DNA]</scope>
    <source>
        <strain evidence="2 3">GMNB39</strain>
    </source>
</reference>
<dbReference type="Proteomes" id="UP000268093">
    <property type="component" value="Unassembled WGS sequence"/>
</dbReference>
<evidence type="ECO:0008006" key="4">
    <source>
        <dbReference type="Google" id="ProtNLM"/>
    </source>
</evidence>
<dbReference type="EMBL" id="RBNI01000130">
    <property type="protein sequence ID" value="RUP52177.1"/>
    <property type="molecule type" value="Genomic_DNA"/>
</dbReference>
<evidence type="ECO:0000313" key="2">
    <source>
        <dbReference type="EMBL" id="RUP52177.1"/>
    </source>
</evidence>
<dbReference type="SMART" id="SM00367">
    <property type="entry name" value="LRR_CC"/>
    <property type="match status" value="6"/>
</dbReference>
<evidence type="ECO:0000256" key="1">
    <source>
        <dbReference type="SAM" id="MobiDB-lite"/>
    </source>
</evidence>
<dbReference type="PANTHER" id="PTHR13318:SF190">
    <property type="entry name" value="PARTNER OF PAIRED, ISOFORM B"/>
    <property type="match status" value="1"/>
</dbReference>
<dbReference type="InterPro" id="IPR032675">
    <property type="entry name" value="LRR_dom_sf"/>
</dbReference>
<dbReference type="OrthoDB" id="421226at2759"/>
<dbReference type="PANTHER" id="PTHR13318">
    <property type="entry name" value="PARTNER OF PAIRED, ISOFORM B-RELATED"/>
    <property type="match status" value="1"/>
</dbReference>
<accession>A0A433DMY3</accession>
<proteinExistence type="predicted"/>
<organism evidence="2 3">
    <name type="scientific">Jimgerdemannia flammicorona</name>
    <dbReference type="NCBI Taxonomy" id="994334"/>
    <lineage>
        <taxon>Eukaryota</taxon>
        <taxon>Fungi</taxon>
        <taxon>Fungi incertae sedis</taxon>
        <taxon>Mucoromycota</taxon>
        <taxon>Mucoromycotina</taxon>
        <taxon>Endogonomycetes</taxon>
        <taxon>Endogonales</taxon>
        <taxon>Endogonaceae</taxon>
        <taxon>Jimgerdemannia</taxon>
    </lineage>
</organism>
<gene>
    <name evidence="2" type="ORF">BC936DRAFT_138365</name>
</gene>
<protein>
    <recommendedName>
        <fullName evidence="4">RNI-like protein</fullName>
    </recommendedName>
</protein>
<dbReference type="GO" id="GO:0019005">
    <property type="term" value="C:SCF ubiquitin ligase complex"/>
    <property type="evidence" value="ECO:0007669"/>
    <property type="project" value="TreeGrafter"/>
</dbReference>
<dbReference type="GO" id="GO:0031146">
    <property type="term" value="P:SCF-dependent proteasomal ubiquitin-dependent protein catabolic process"/>
    <property type="evidence" value="ECO:0007669"/>
    <property type="project" value="TreeGrafter"/>
</dbReference>
<name>A0A433DMY3_9FUNG</name>
<feature type="compositionally biased region" description="Acidic residues" evidence="1">
    <location>
        <begin position="60"/>
        <end position="76"/>
    </location>
</feature>
<feature type="region of interest" description="Disordered" evidence="1">
    <location>
        <begin position="1"/>
        <end position="160"/>
    </location>
</feature>
<dbReference type="SUPFAM" id="SSF52047">
    <property type="entry name" value="RNI-like"/>
    <property type="match status" value="1"/>
</dbReference>